<feature type="compositionally biased region" description="Low complexity" evidence="1">
    <location>
        <begin position="52"/>
        <end position="63"/>
    </location>
</feature>
<protein>
    <submittedName>
        <fullName evidence="3">Uncharacterized protein</fullName>
    </submittedName>
</protein>
<sequence>MHYLFLNLLPFYSVFRKTLYSNILLLLFLFVFSILVHGELREKRQSSGIPVSSSGQANANGSNTDLSSSNSMWKNINGIVGANGTSSGKASGNISTNVLSQSNAMAGQNSATNRGNANAIGANSITSGMSESNVNGNNISQSGMSSGSATGKGNSQVIADNFATNVRGRAGATGNKYTGVDLSVGQTLNWGQVMYSLSAMSTAMGENNSQANLMLNGGSLFNPALSANAIMSGVNDNGGGNVFSNVAANATGMGNNSKLNGEIIGGINSTTGGSRLVGAESLTNSGSGSNINSFGNILMNGSGASNGGIWGNSSINPAGGVQGIIGVQGKSSGANKTVTVDDGIRGVNSNGVITGGIGRGSIQGSGNQNGDASSYVGANSGNSQSSGVVVGSKGESKSLNGTSSILSINDQLNLLNGTGMGANGTNNVYGKVTGQMSSVNGDTFMGMSQNNNAGNSTIEAKGGGTGASSALTDANLNLPGANGTVQSEKIHGSVDATGDKTNVYSISQLTNSNGAQSLFNNQKSNVQSQGQGQASSSNNAILKRKKREEENEERKIRSAEENNSLRQLLEKNGNEQIVMYL</sequence>
<keyword evidence="4" id="KW-1185">Reference proteome</keyword>
<dbReference type="OrthoDB" id="5865666at2759"/>
<evidence type="ECO:0000313" key="3">
    <source>
        <dbReference type="EMBL" id="KAF7636609.1"/>
    </source>
</evidence>
<feature type="transmembrane region" description="Helical" evidence="2">
    <location>
        <begin position="20"/>
        <end position="38"/>
    </location>
</feature>
<feature type="region of interest" description="Disordered" evidence="1">
    <location>
        <begin position="131"/>
        <end position="152"/>
    </location>
</feature>
<accession>A0A8S9ZTM4</accession>
<keyword evidence="2" id="KW-0472">Membrane</keyword>
<feature type="compositionally biased region" description="Basic and acidic residues" evidence="1">
    <location>
        <begin position="547"/>
        <end position="559"/>
    </location>
</feature>
<feature type="region of interest" description="Disordered" evidence="1">
    <location>
        <begin position="359"/>
        <end position="395"/>
    </location>
</feature>
<gene>
    <name evidence="3" type="ORF">Mgra_00004007</name>
</gene>
<feature type="region of interest" description="Disordered" evidence="1">
    <location>
        <begin position="46"/>
        <end position="69"/>
    </location>
</feature>
<feature type="compositionally biased region" description="Low complexity" evidence="1">
    <location>
        <begin position="364"/>
        <end position="393"/>
    </location>
</feature>
<feature type="compositionally biased region" description="Low complexity" evidence="1">
    <location>
        <begin position="527"/>
        <end position="540"/>
    </location>
</feature>
<proteinExistence type="predicted"/>
<comment type="caution">
    <text evidence="3">The sequence shown here is derived from an EMBL/GenBank/DDBJ whole genome shotgun (WGS) entry which is preliminary data.</text>
</comment>
<dbReference type="AlphaFoldDB" id="A0A8S9ZTM4"/>
<evidence type="ECO:0000313" key="4">
    <source>
        <dbReference type="Proteomes" id="UP000605970"/>
    </source>
</evidence>
<name>A0A8S9ZTM4_9BILA</name>
<feature type="region of interest" description="Disordered" evidence="1">
    <location>
        <begin position="523"/>
        <end position="559"/>
    </location>
</feature>
<dbReference type="Proteomes" id="UP000605970">
    <property type="component" value="Unassembled WGS sequence"/>
</dbReference>
<evidence type="ECO:0000256" key="1">
    <source>
        <dbReference type="SAM" id="MobiDB-lite"/>
    </source>
</evidence>
<organism evidence="3 4">
    <name type="scientific">Meloidogyne graminicola</name>
    <dbReference type="NCBI Taxonomy" id="189291"/>
    <lineage>
        <taxon>Eukaryota</taxon>
        <taxon>Metazoa</taxon>
        <taxon>Ecdysozoa</taxon>
        <taxon>Nematoda</taxon>
        <taxon>Chromadorea</taxon>
        <taxon>Rhabditida</taxon>
        <taxon>Tylenchina</taxon>
        <taxon>Tylenchomorpha</taxon>
        <taxon>Tylenchoidea</taxon>
        <taxon>Meloidogynidae</taxon>
        <taxon>Meloidogyninae</taxon>
        <taxon>Meloidogyne</taxon>
    </lineage>
</organism>
<keyword evidence="2" id="KW-0812">Transmembrane</keyword>
<keyword evidence="2" id="KW-1133">Transmembrane helix</keyword>
<reference evidence="3" key="1">
    <citation type="journal article" date="2020" name="Ecol. Evol.">
        <title>Genome structure and content of the rice root-knot nematode (Meloidogyne graminicola).</title>
        <authorList>
            <person name="Phan N.T."/>
            <person name="Danchin E.G.J."/>
            <person name="Klopp C."/>
            <person name="Perfus-Barbeoch L."/>
            <person name="Kozlowski D.K."/>
            <person name="Koutsovoulos G.D."/>
            <person name="Lopez-Roques C."/>
            <person name="Bouchez O."/>
            <person name="Zahm M."/>
            <person name="Besnard G."/>
            <person name="Bellafiore S."/>
        </authorList>
    </citation>
    <scope>NUCLEOTIDE SEQUENCE</scope>
    <source>
        <strain evidence="3">VN-18</strain>
    </source>
</reference>
<evidence type="ECO:0000256" key="2">
    <source>
        <dbReference type="SAM" id="Phobius"/>
    </source>
</evidence>
<dbReference type="EMBL" id="JABEBT010000028">
    <property type="protein sequence ID" value="KAF7636609.1"/>
    <property type="molecule type" value="Genomic_DNA"/>
</dbReference>